<sequence length="121" mass="13849">MSELWSSVERRCLYLLQENKSLPSLLQIHAFILRNALASNVNLLTKFISSLSSLPFSASSSRHNPLGIIQHPRRVFDQRPHRDDSFLCNSMMSAYLAANQGVQSLTLYRDLRRKIGFNLDN</sequence>
<evidence type="ECO:0000313" key="1">
    <source>
        <dbReference type="EMBL" id="KAK4263925.1"/>
    </source>
</evidence>
<dbReference type="EMBL" id="JAWXYG010000009">
    <property type="protein sequence ID" value="KAK4263925.1"/>
    <property type="molecule type" value="Genomic_DNA"/>
</dbReference>
<accession>A0AAE1J584</accession>
<organism evidence="1 2">
    <name type="scientific">Acacia crassicarpa</name>
    <name type="common">northern wattle</name>
    <dbReference type="NCBI Taxonomy" id="499986"/>
    <lineage>
        <taxon>Eukaryota</taxon>
        <taxon>Viridiplantae</taxon>
        <taxon>Streptophyta</taxon>
        <taxon>Embryophyta</taxon>
        <taxon>Tracheophyta</taxon>
        <taxon>Spermatophyta</taxon>
        <taxon>Magnoliopsida</taxon>
        <taxon>eudicotyledons</taxon>
        <taxon>Gunneridae</taxon>
        <taxon>Pentapetalae</taxon>
        <taxon>rosids</taxon>
        <taxon>fabids</taxon>
        <taxon>Fabales</taxon>
        <taxon>Fabaceae</taxon>
        <taxon>Caesalpinioideae</taxon>
        <taxon>mimosoid clade</taxon>
        <taxon>Acacieae</taxon>
        <taxon>Acacia</taxon>
    </lineage>
</organism>
<proteinExistence type="predicted"/>
<protein>
    <submittedName>
        <fullName evidence="1">Uncharacterized protein</fullName>
    </submittedName>
</protein>
<name>A0AAE1J584_9FABA</name>
<dbReference type="Proteomes" id="UP001293593">
    <property type="component" value="Unassembled WGS sequence"/>
</dbReference>
<evidence type="ECO:0000313" key="2">
    <source>
        <dbReference type="Proteomes" id="UP001293593"/>
    </source>
</evidence>
<gene>
    <name evidence="1" type="ORF">QN277_029275</name>
</gene>
<comment type="caution">
    <text evidence="1">The sequence shown here is derived from an EMBL/GenBank/DDBJ whole genome shotgun (WGS) entry which is preliminary data.</text>
</comment>
<reference evidence="1" key="1">
    <citation type="submission" date="2023-10" db="EMBL/GenBank/DDBJ databases">
        <title>Chromosome-level genome of the transformable northern wattle, Acacia crassicarpa.</title>
        <authorList>
            <person name="Massaro I."/>
            <person name="Sinha N.R."/>
            <person name="Poethig S."/>
            <person name="Leichty A.R."/>
        </authorList>
    </citation>
    <scope>NUCLEOTIDE SEQUENCE</scope>
    <source>
        <strain evidence="1">Acra3RX</strain>
        <tissue evidence="1">Leaf</tissue>
    </source>
</reference>
<dbReference type="AlphaFoldDB" id="A0AAE1J584"/>
<keyword evidence="2" id="KW-1185">Reference proteome</keyword>